<name>A0AC35FL01_9BILA</name>
<protein>
    <submittedName>
        <fullName evidence="2">Vomeronasal type-1 receptor</fullName>
    </submittedName>
</protein>
<organism evidence="1 2">
    <name type="scientific">Panagrolaimus sp. PS1159</name>
    <dbReference type="NCBI Taxonomy" id="55785"/>
    <lineage>
        <taxon>Eukaryota</taxon>
        <taxon>Metazoa</taxon>
        <taxon>Ecdysozoa</taxon>
        <taxon>Nematoda</taxon>
        <taxon>Chromadorea</taxon>
        <taxon>Rhabditida</taxon>
        <taxon>Tylenchina</taxon>
        <taxon>Panagrolaimomorpha</taxon>
        <taxon>Panagrolaimoidea</taxon>
        <taxon>Panagrolaimidae</taxon>
        <taxon>Panagrolaimus</taxon>
    </lineage>
</organism>
<accession>A0AC35FL01</accession>
<dbReference type="Proteomes" id="UP000887580">
    <property type="component" value="Unplaced"/>
</dbReference>
<evidence type="ECO:0000313" key="1">
    <source>
        <dbReference type="Proteomes" id="UP000887580"/>
    </source>
</evidence>
<dbReference type="WBParaSite" id="PS1159_v2.g18646.t1">
    <property type="protein sequence ID" value="PS1159_v2.g18646.t1"/>
    <property type="gene ID" value="PS1159_v2.g18646"/>
</dbReference>
<proteinExistence type="predicted"/>
<sequence>MCYFGLVYINKCPAKKEIPVYLLIEGSVGLLQVTLLMMRHRRERQEDLGEDTDLTGIGLNSTPQNHYSTNSSKITELIIWAFLFVWFIIGNIWVFEVFLPPGRQHERSKTPTYWCHSYTYNIALIQILSTHFVIAFVIISSIFLAFCAKRFMGMRHPQLAR</sequence>
<evidence type="ECO:0000313" key="2">
    <source>
        <dbReference type="WBParaSite" id="PS1159_v2.g18646.t1"/>
    </source>
</evidence>
<reference evidence="2" key="1">
    <citation type="submission" date="2022-11" db="UniProtKB">
        <authorList>
            <consortium name="WormBaseParasite"/>
        </authorList>
    </citation>
    <scope>IDENTIFICATION</scope>
</reference>